<feature type="compositionally biased region" description="Low complexity" evidence="6">
    <location>
        <begin position="1"/>
        <end position="15"/>
    </location>
</feature>
<dbReference type="PANTHER" id="PTHR46803">
    <property type="entry name" value="E3 UBIQUITIN-PROTEIN LIGASE CHIP"/>
    <property type="match status" value="1"/>
</dbReference>
<feature type="non-terminal residue" evidence="8">
    <location>
        <position position="1"/>
    </location>
</feature>
<dbReference type="GO" id="GO:0071218">
    <property type="term" value="P:cellular response to misfolded protein"/>
    <property type="evidence" value="ECO:0007669"/>
    <property type="project" value="TreeGrafter"/>
</dbReference>
<dbReference type="InterPro" id="IPR013083">
    <property type="entry name" value="Znf_RING/FYVE/PHD"/>
</dbReference>
<feature type="non-terminal residue" evidence="8">
    <location>
        <position position="74"/>
    </location>
</feature>
<dbReference type="Gene3D" id="3.30.40.10">
    <property type="entry name" value="Zinc/RING finger domain, C3HC4 (zinc finger)"/>
    <property type="match status" value="1"/>
</dbReference>
<evidence type="ECO:0000256" key="2">
    <source>
        <dbReference type="ARBA" id="ARBA00012483"/>
    </source>
</evidence>
<reference evidence="8 9" key="1">
    <citation type="journal article" date="2017" name="Mol. Biol. Evol.">
        <title>The 4-celled Tetrabaena socialis nuclear genome reveals the essential components for genetic control of cell number at the origin of multicellularity in the volvocine lineage.</title>
        <authorList>
            <person name="Featherston J."/>
            <person name="Arakaki Y."/>
            <person name="Hanschen E.R."/>
            <person name="Ferris P.J."/>
            <person name="Michod R.E."/>
            <person name="Olson B.J.S.C."/>
            <person name="Nozaki H."/>
            <person name="Durand P.M."/>
        </authorList>
    </citation>
    <scope>NUCLEOTIDE SEQUENCE [LARGE SCALE GENOMIC DNA]</scope>
    <source>
        <strain evidence="8 9">NIES-571</strain>
    </source>
</reference>
<keyword evidence="9" id="KW-1185">Reference proteome</keyword>
<dbReference type="PROSITE" id="PS51698">
    <property type="entry name" value="U_BOX"/>
    <property type="match status" value="1"/>
</dbReference>
<comment type="caution">
    <text evidence="8">The sequence shown here is derived from an EMBL/GenBank/DDBJ whole genome shotgun (WGS) entry which is preliminary data.</text>
</comment>
<dbReference type="PANTHER" id="PTHR46803:SF2">
    <property type="entry name" value="E3 UBIQUITIN-PROTEIN LIGASE CHIP"/>
    <property type="match status" value="1"/>
</dbReference>
<dbReference type="GO" id="GO:0000209">
    <property type="term" value="P:protein polyubiquitination"/>
    <property type="evidence" value="ECO:0007669"/>
    <property type="project" value="TreeGrafter"/>
</dbReference>
<sequence>AGGHSGAAPAASGPAPDLPDEWAALFRSASHQDVPSEAPSQFTCPLTMEIFRDPVVTPSGRTYERSALLEHMKK</sequence>
<evidence type="ECO:0000256" key="1">
    <source>
        <dbReference type="ARBA" id="ARBA00000900"/>
    </source>
</evidence>
<dbReference type="SUPFAM" id="SSF57850">
    <property type="entry name" value="RING/U-box"/>
    <property type="match status" value="1"/>
</dbReference>
<comment type="catalytic activity">
    <reaction evidence="1">
        <text>S-ubiquitinyl-[E2 ubiquitin-conjugating enzyme]-L-cysteine + [acceptor protein]-L-lysine = [E2 ubiquitin-conjugating enzyme]-L-cysteine + N(6)-ubiquitinyl-[acceptor protein]-L-lysine.</text>
        <dbReference type="EC" id="2.3.2.27"/>
    </reaction>
</comment>
<dbReference type="GO" id="GO:0061630">
    <property type="term" value="F:ubiquitin protein ligase activity"/>
    <property type="evidence" value="ECO:0007669"/>
    <property type="project" value="UniProtKB-EC"/>
</dbReference>
<organism evidence="8 9">
    <name type="scientific">Tetrabaena socialis</name>
    <dbReference type="NCBI Taxonomy" id="47790"/>
    <lineage>
        <taxon>Eukaryota</taxon>
        <taxon>Viridiplantae</taxon>
        <taxon>Chlorophyta</taxon>
        <taxon>core chlorophytes</taxon>
        <taxon>Chlorophyceae</taxon>
        <taxon>CS clade</taxon>
        <taxon>Chlamydomonadales</taxon>
        <taxon>Tetrabaenaceae</taxon>
        <taxon>Tetrabaena</taxon>
    </lineage>
</organism>
<keyword evidence="4" id="KW-0677">Repeat</keyword>
<proteinExistence type="predicted"/>
<dbReference type="Pfam" id="PF04564">
    <property type="entry name" value="U-box"/>
    <property type="match status" value="1"/>
</dbReference>
<dbReference type="UniPathway" id="UPA00143"/>
<gene>
    <name evidence="8" type="ORF">TSOC_015446</name>
</gene>
<name>A0A2J7X8R3_9CHLO</name>
<keyword evidence="5" id="KW-0833">Ubl conjugation pathway</keyword>
<protein>
    <recommendedName>
        <fullName evidence="2">RING-type E3 ubiquitin transferase</fullName>
        <ecNumber evidence="2">2.3.2.27</ecNumber>
    </recommendedName>
</protein>
<dbReference type="EMBL" id="PGGS01005266">
    <property type="protein sequence ID" value="PNG72160.1"/>
    <property type="molecule type" value="Genomic_DNA"/>
</dbReference>
<evidence type="ECO:0000259" key="7">
    <source>
        <dbReference type="PROSITE" id="PS51698"/>
    </source>
</evidence>
<dbReference type="GO" id="GO:0006515">
    <property type="term" value="P:protein quality control for misfolded or incompletely synthesized proteins"/>
    <property type="evidence" value="ECO:0007669"/>
    <property type="project" value="TreeGrafter"/>
</dbReference>
<evidence type="ECO:0000256" key="6">
    <source>
        <dbReference type="SAM" id="MobiDB-lite"/>
    </source>
</evidence>
<dbReference type="OrthoDB" id="629492at2759"/>
<dbReference type="GO" id="GO:0005737">
    <property type="term" value="C:cytoplasm"/>
    <property type="evidence" value="ECO:0007669"/>
    <property type="project" value="TreeGrafter"/>
</dbReference>
<evidence type="ECO:0000256" key="3">
    <source>
        <dbReference type="ARBA" id="ARBA00022679"/>
    </source>
</evidence>
<keyword evidence="3" id="KW-0808">Transferase</keyword>
<dbReference type="InterPro" id="IPR003613">
    <property type="entry name" value="Ubox_domain"/>
</dbReference>
<feature type="domain" description="U-box" evidence="7">
    <location>
        <begin position="37"/>
        <end position="74"/>
    </location>
</feature>
<dbReference type="GO" id="GO:0045862">
    <property type="term" value="P:positive regulation of proteolysis"/>
    <property type="evidence" value="ECO:0007669"/>
    <property type="project" value="TreeGrafter"/>
</dbReference>
<dbReference type="GO" id="GO:0043161">
    <property type="term" value="P:proteasome-mediated ubiquitin-dependent protein catabolic process"/>
    <property type="evidence" value="ECO:0007669"/>
    <property type="project" value="TreeGrafter"/>
</dbReference>
<evidence type="ECO:0000313" key="8">
    <source>
        <dbReference type="EMBL" id="PNG72160.1"/>
    </source>
</evidence>
<dbReference type="Proteomes" id="UP000236333">
    <property type="component" value="Unassembled WGS sequence"/>
</dbReference>
<dbReference type="EC" id="2.3.2.27" evidence="2"/>
<dbReference type="GO" id="GO:0051087">
    <property type="term" value="F:protein-folding chaperone binding"/>
    <property type="evidence" value="ECO:0007669"/>
    <property type="project" value="TreeGrafter"/>
</dbReference>
<dbReference type="AlphaFoldDB" id="A0A2J7X8R3"/>
<accession>A0A2J7X8R3</accession>
<evidence type="ECO:0000256" key="5">
    <source>
        <dbReference type="ARBA" id="ARBA00022786"/>
    </source>
</evidence>
<evidence type="ECO:0000256" key="4">
    <source>
        <dbReference type="ARBA" id="ARBA00022737"/>
    </source>
</evidence>
<feature type="region of interest" description="Disordered" evidence="6">
    <location>
        <begin position="1"/>
        <end position="20"/>
    </location>
</feature>
<evidence type="ECO:0000313" key="9">
    <source>
        <dbReference type="Proteomes" id="UP000236333"/>
    </source>
</evidence>